<evidence type="ECO:0000313" key="3">
    <source>
        <dbReference type="Proteomes" id="UP000231644"/>
    </source>
</evidence>
<reference evidence="2 3" key="1">
    <citation type="submission" date="2016-10" db="EMBL/GenBank/DDBJ databases">
        <authorList>
            <person name="de Groot N.N."/>
        </authorList>
    </citation>
    <scope>NUCLEOTIDE SEQUENCE [LARGE SCALE GENOMIC DNA]</scope>
    <source>
        <strain evidence="2 3">DSM 29619</strain>
    </source>
</reference>
<feature type="transmembrane region" description="Helical" evidence="1">
    <location>
        <begin position="9"/>
        <end position="31"/>
    </location>
</feature>
<proteinExistence type="predicted"/>
<dbReference type="EMBL" id="FOLX01000001">
    <property type="protein sequence ID" value="SFC77592.1"/>
    <property type="molecule type" value="Genomic_DNA"/>
</dbReference>
<protein>
    <submittedName>
        <fullName evidence="2">Uncharacterized protein</fullName>
    </submittedName>
</protein>
<sequence>MTMPKLIRLYIRNVLIGFGISAIFVAALIAFDVAGLRHLMLGSSAGWMAIAMMWFANGIVFAGVQFGLAVMALRERDDTPRGGTRAPLATRIPAPVRANSATPRVRR</sequence>
<feature type="transmembrane region" description="Helical" evidence="1">
    <location>
        <begin position="51"/>
        <end position="73"/>
    </location>
</feature>
<organism evidence="2 3">
    <name type="scientific">Pseudooceanicola nitratireducens</name>
    <dbReference type="NCBI Taxonomy" id="517719"/>
    <lineage>
        <taxon>Bacteria</taxon>
        <taxon>Pseudomonadati</taxon>
        <taxon>Pseudomonadota</taxon>
        <taxon>Alphaproteobacteria</taxon>
        <taxon>Rhodobacterales</taxon>
        <taxon>Paracoccaceae</taxon>
        <taxon>Pseudooceanicola</taxon>
    </lineage>
</organism>
<dbReference type="AlphaFoldDB" id="A0A1I1LYM8"/>
<evidence type="ECO:0000256" key="1">
    <source>
        <dbReference type="SAM" id="Phobius"/>
    </source>
</evidence>
<name>A0A1I1LYM8_9RHOB</name>
<dbReference type="Proteomes" id="UP000231644">
    <property type="component" value="Unassembled WGS sequence"/>
</dbReference>
<keyword evidence="1" id="KW-0812">Transmembrane</keyword>
<keyword evidence="1" id="KW-1133">Transmembrane helix</keyword>
<evidence type="ECO:0000313" key="2">
    <source>
        <dbReference type="EMBL" id="SFC77592.1"/>
    </source>
</evidence>
<keyword evidence="3" id="KW-1185">Reference proteome</keyword>
<gene>
    <name evidence="2" type="ORF">SAMN05421762_2162</name>
</gene>
<accession>A0A1I1LYM8</accession>
<dbReference type="STRING" id="517719.SAMN05421762_2162"/>
<keyword evidence="1" id="KW-0472">Membrane</keyword>